<dbReference type="Proteomes" id="UP000078558">
    <property type="component" value="Chromosome I"/>
</dbReference>
<organism evidence="2 4">
    <name type="scientific">Orrella dioscoreae</name>
    <dbReference type="NCBI Taxonomy" id="1851544"/>
    <lineage>
        <taxon>Bacteria</taxon>
        <taxon>Pseudomonadati</taxon>
        <taxon>Pseudomonadota</taxon>
        <taxon>Betaproteobacteria</taxon>
        <taxon>Burkholderiales</taxon>
        <taxon>Alcaligenaceae</taxon>
        <taxon>Orrella</taxon>
    </lineage>
</organism>
<accession>A0A1C3K5R9</accession>
<evidence type="ECO:0000313" key="4">
    <source>
        <dbReference type="Proteomes" id="UP000078558"/>
    </source>
</evidence>
<sequence>MMLNLSVALIALAGFVCLALAAERQGEQLLGRVPLPAFRRGCRTAGWLLLGAALLICLEGWGDTIGGVAWVAWIGVVSALLVFALPRWTEKPARPLPIEASAPLSARRRWVAVVVLCAVPVLFGIALAQAPVKPVLRDDALHGEIGPWTFSLAEADLDAPQMILGETPFKKYQLRFCEACDAQIRAAYLKVHKPRSLRGAGITFGGARWDRSVEIQLPSRGGPETEVWLTVEGKDGSVHQRGWRMDEISPATARWYAQR</sequence>
<dbReference type="STRING" id="1851544.ODI_01006"/>
<evidence type="ECO:0000313" key="3">
    <source>
        <dbReference type="EMBL" id="SOE52487.1"/>
    </source>
</evidence>
<gene>
    <name evidence="2" type="ORF">ODI_01006</name>
    <name evidence="3" type="ORF">ODI_R4229</name>
</gene>
<name>A0A1C3K5R9_9BURK</name>
<proteinExistence type="predicted"/>
<keyword evidence="1" id="KW-1133">Transmembrane helix</keyword>
<feature type="transmembrane region" description="Helical" evidence="1">
    <location>
        <begin position="109"/>
        <end position="128"/>
    </location>
</feature>
<dbReference type="EMBL" id="FLRC01000044">
    <property type="protein sequence ID" value="SBT26881.1"/>
    <property type="molecule type" value="Genomic_DNA"/>
</dbReference>
<dbReference type="EMBL" id="LT907988">
    <property type="protein sequence ID" value="SOE52487.1"/>
    <property type="molecule type" value="Genomic_DNA"/>
</dbReference>
<dbReference type="KEGG" id="odi:ODI_R4229"/>
<dbReference type="OrthoDB" id="5366025at2"/>
<evidence type="ECO:0000313" key="2">
    <source>
        <dbReference type="EMBL" id="SBT26881.1"/>
    </source>
</evidence>
<dbReference type="RefSeq" id="WP_067757444.1">
    <property type="nucleotide sequence ID" value="NZ_LT907988.1"/>
</dbReference>
<dbReference type="Pfam" id="PF11804">
    <property type="entry name" value="DUF3325"/>
    <property type="match status" value="1"/>
</dbReference>
<dbReference type="AlphaFoldDB" id="A0A1C3K5R9"/>
<keyword evidence="1" id="KW-0472">Membrane</keyword>
<feature type="transmembrane region" description="Helical" evidence="1">
    <location>
        <begin position="68"/>
        <end position="89"/>
    </location>
</feature>
<dbReference type="InterPro" id="IPR021762">
    <property type="entry name" value="DUF3325"/>
</dbReference>
<keyword evidence="4" id="KW-1185">Reference proteome</keyword>
<evidence type="ECO:0000256" key="1">
    <source>
        <dbReference type="SAM" id="Phobius"/>
    </source>
</evidence>
<protein>
    <submittedName>
        <fullName evidence="2">FIG139991: Putative thiamine pyrophosphate-requiring enzyme</fullName>
    </submittedName>
</protein>
<feature type="transmembrane region" description="Helical" evidence="1">
    <location>
        <begin position="45"/>
        <end position="61"/>
    </location>
</feature>
<reference evidence="3 4" key="2">
    <citation type="submission" date="2017-08" db="EMBL/GenBank/DDBJ databases">
        <authorList>
            <person name="de Groot N.N."/>
        </authorList>
    </citation>
    <scope>NUCLEOTIDE SEQUENCE [LARGE SCALE GENOMIC DNA]</scope>
    <source>
        <strain evidence="3">Orrdi1</strain>
    </source>
</reference>
<reference evidence="2 4" key="1">
    <citation type="submission" date="2016-06" db="EMBL/GenBank/DDBJ databases">
        <authorList>
            <person name="Kjaerup R.B."/>
            <person name="Dalgaard T.S."/>
            <person name="Juul-Madsen H.R."/>
        </authorList>
    </citation>
    <scope>NUCLEOTIDE SEQUENCE [LARGE SCALE GENOMIC DNA]</scope>
    <source>
        <strain evidence="2">Orrdi1</strain>
    </source>
</reference>
<keyword evidence="1" id="KW-0812">Transmembrane</keyword>